<accession>A0ABQ7DSD0</accession>
<dbReference type="Pfam" id="PF23598">
    <property type="entry name" value="LRR_14"/>
    <property type="match status" value="1"/>
</dbReference>
<feature type="domain" description="Disease resistance R13L4/SHOC-2-like LRR" evidence="13">
    <location>
        <begin position="78"/>
        <end position="179"/>
    </location>
</feature>
<evidence type="ECO:0000256" key="3">
    <source>
        <dbReference type="ARBA" id="ARBA00022475"/>
    </source>
</evidence>
<organism evidence="14 15">
    <name type="scientific">Brassica cretica</name>
    <name type="common">Mustard</name>
    <dbReference type="NCBI Taxonomy" id="69181"/>
    <lineage>
        <taxon>Eukaryota</taxon>
        <taxon>Viridiplantae</taxon>
        <taxon>Streptophyta</taxon>
        <taxon>Embryophyta</taxon>
        <taxon>Tracheophyta</taxon>
        <taxon>Spermatophyta</taxon>
        <taxon>Magnoliopsida</taxon>
        <taxon>eudicotyledons</taxon>
        <taxon>Gunneridae</taxon>
        <taxon>Pentapetalae</taxon>
        <taxon>rosids</taxon>
        <taxon>malvids</taxon>
        <taxon>Brassicales</taxon>
        <taxon>Brassicaceae</taxon>
        <taxon>Brassiceae</taxon>
        <taxon>Brassica</taxon>
    </lineage>
</organism>
<comment type="caution">
    <text evidence="14">The sequence shown here is derived from an EMBL/GenBank/DDBJ whole genome shotgun (WGS) entry which is preliminary data.</text>
</comment>
<dbReference type="Pfam" id="PF13855">
    <property type="entry name" value="LRR_8"/>
    <property type="match status" value="1"/>
</dbReference>
<comment type="subcellular location">
    <subcellularLocation>
        <location evidence="1">Cell membrane</location>
        <topology evidence="1">Single-pass type I membrane protein</topology>
    </subcellularLocation>
</comment>
<dbReference type="Proteomes" id="UP000266723">
    <property type="component" value="Unassembled WGS sequence"/>
</dbReference>
<evidence type="ECO:0000256" key="11">
    <source>
        <dbReference type="ARBA" id="ARBA00023180"/>
    </source>
</evidence>
<dbReference type="InterPro" id="IPR001611">
    <property type="entry name" value="Leu-rich_rpt"/>
</dbReference>
<keyword evidence="3" id="KW-1003">Cell membrane</keyword>
<evidence type="ECO:0000313" key="14">
    <source>
        <dbReference type="EMBL" id="KAF3580953.1"/>
    </source>
</evidence>
<dbReference type="SMART" id="SM00365">
    <property type="entry name" value="LRR_SD22"/>
    <property type="match status" value="4"/>
</dbReference>
<evidence type="ECO:0000256" key="10">
    <source>
        <dbReference type="ARBA" id="ARBA00023170"/>
    </source>
</evidence>
<keyword evidence="9" id="KW-0472">Membrane</keyword>
<keyword evidence="7" id="KW-0677">Repeat</keyword>
<evidence type="ECO:0000256" key="7">
    <source>
        <dbReference type="ARBA" id="ARBA00022737"/>
    </source>
</evidence>
<evidence type="ECO:0000256" key="6">
    <source>
        <dbReference type="ARBA" id="ARBA00022729"/>
    </source>
</evidence>
<keyword evidence="8" id="KW-1133">Transmembrane helix</keyword>
<keyword evidence="5" id="KW-0812">Transmembrane</keyword>
<dbReference type="EMBL" id="QGKV02000649">
    <property type="protein sequence ID" value="KAF3580953.1"/>
    <property type="molecule type" value="Genomic_DNA"/>
</dbReference>
<dbReference type="Gene3D" id="3.80.10.10">
    <property type="entry name" value="Ribonuclease Inhibitor"/>
    <property type="match status" value="5"/>
</dbReference>
<proteinExistence type="inferred from homology"/>
<dbReference type="PANTHER" id="PTHR48052">
    <property type="entry name" value="UNNAMED PRODUCT"/>
    <property type="match status" value="1"/>
</dbReference>
<protein>
    <recommendedName>
        <fullName evidence="13">Disease resistance R13L4/SHOC-2-like LRR domain-containing protein</fullName>
    </recommendedName>
</protein>
<dbReference type="PRINTS" id="PR00019">
    <property type="entry name" value="LEURICHRPT"/>
</dbReference>
<keyword evidence="15" id="KW-1185">Reference proteome</keyword>
<feature type="signal peptide" evidence="12">
    <location>
        <begin position="1"/>
        <end position="24"/>
    </location>
</feature>
<evidence type="ECO:0000256" key="5">
    <source>
        <dbReference type="ARBA" id="ARBA00022692"/>
    </source>
</evidence>
<evidence type="ECO:0000256" key="2">
    <source>
        <dbReference type="ARBA" id="ARBA00009592"/>
    </source>
</evidence>
<dbReference type="InterPro" id="IPR055414">
    <property type="entry name" value="LRR_R13L4/SHOC2-like"/>
</dbReference>
<keyword evidence="4" id="KW-0433">Leucine-rich repeat</keyword>
<keyword evidence="10" id="KW-0675">Receptor</keyword>
<dbReference type="SUPFAM" id="SSF52058">
    <property type="entry name" value="L domain-like"/>
    <property type="match status" value="3"/>
</dbReference>
<keyword evidence="11" id="KW-0325">Glycoprotein</keyword>
<feature type="chain" id="PRO_5045985037" description="Disease resistance R13L4/SHOC-2-like LRR domain-containing protein" evidence="12">
    <location>
        <begin position="25"/>
        <end position="916"/>
    </location>
</feature>
<comment type="similarity">
    <text evidence="2">Belongs to the RLP family.</text>
</comment>
<evidence type="ECO:0000313" key="15">
    <source>
        <dbReference type="Proteomes" id="UP000266723"/>
    </source>
</evidence>
<evidence type="ECO:0000256" key="1">
    <source>
        <dbReference type="ARBA" id="ARBA00004251"/>
    </source>
</evidence>
<dbReference type="PANTHER" id="PTHR48052:SF63">
    <property type="entry name" value="PROTEIN KINASE DOMAIN-CONTAINING PROTEIN"/>
    <property type="match status" value="1"/>
</dbReference>
<dbReference type="InterPro" id="IPR003591">
    <property type="entry name" value="Leu-rich_rpt_typical-subtyp"/>
</dbReference>
<evidence type="ECO:0000256" key="4">
    <source>
        <dbReference type="ARBA" id="ARBA00022614"/>
    </source>
</evidence>
<sequence length="916" mass="101678">MSESLLLLHFLLILLLCCVSPSMLLPITYPFEGYVSCQPRQIQALTQFKNEFDTRGCNHSDYSNGVWCDNSTGAVTKLQLTACLSGTLNPNSSLFKLHHLRYLNLSENNFVSSSLPSEFGNLIRLEVLSLSSNGFLGQVPSSISNLSSLAALDLSYNDLTGSLPLVGNLTKLYFLKLSHNHFSGTLNPNNGLFLLHQLRYLNLGFNNFSSSLPSQFGNLNRLKVLSLTSNGFFGQVPTTISNLTLLEGFFFDQNKLTGSFPFVQNLTMLTILNIYDNHFSGAIPSSLLTLPSLIHLDLRQNDLTGRFEVPNSTLSSNLRQMLIGNNQFKGEILEPISKLINLEFLGLSFLNISYPVDLRLFSSLRSLWYLDISGSSISPFSLSSDSYIPLTMEVLLLTHCGIKEFPNILKTLQNLESIDISDNRINGKIPEWLWSLPHLDSVFVTNNSFNGFEGSTEVFVNSSVQTLYLGLNSFEGAFPTLPLSINMLAAQNNSFTGEIPLSICNRSSLAVLDLSHNNFTGSVPQCLSNFVFVDLRKNNMEGSIPDNFYACPSLQTFDVGYNQLSGKLPRSILSCSSLKFISFDHNKIEDTFPFWLKALPNLQVLTLRSNKLFGPISPPHKGPLGFPELRIHEISDNKFNGSLPPSYFVNWKASSLAMNEDGGLYMEYDKTTSGILFYNYLDHIDLQYKGQIPESIGFLKALIALNLSNNAFTGHIPLSFSNLSNLESLDLSRNSLSGTIPSGLGSLSFLAYINVSHNQLKGEIPQGTQITGQPQSSFEGNAGLCGLPLQETCFGTNSPPTQQPSEDEEEEEEEQVLNWKVNHKFKNTWSVKLKTERLLATTKQDVKEKDGQVTTKTLILPSRRHAVSANPESAAKTEEMVELFEAAKKAADVAKAKGFSWENQRRLATLWLSLYL</sequence>
<dbReference type="InterPro" id="IPR032675">
    <property type="entry name" value="LRR_dom_sf"/>
</dbReference>
<dbReference type="Pfam" id="PF00560">
    <property type="entry name" value="LRR_1"/>
    <property type="match status" value="4"/>
</dbReference>
<dbReference type="SMART" id="SM00369">
    <property type="entry name" value="LRR_TYP"/>
    <property type="match status" value="8"/>
</dbReference>
<evidence type="ECO:0000256" key="8">
    <source>
        <dbReference type="ARBA" id="ARBA00022989"/>
    </source>
</evidence>
<reference evidence="14 15" key="1">
    <citation type="journal article" date="2020" name="BMC Genomics">
        <title>Intraspecific diversification of the crop wild relative Brassica cretica Lam. using demographic model selection.</title>
        <authorList>
            <person name="Kioukis A."/>
            <person name="Michalopoulou V.A."/>
            <person name="Briers L."/>
            <person name="Pirintsos S."/>
            <person name="Studholme D.J."/>
            <person name="Pavlidis P."/>
            <person name="Sarris P.F."/>
        </authorList>
    </citation>
    <scope>NUCLEOTIDE SEQUENCE [LARGE SCALE GENOMIC DNA]</scope>
    <source>
        <strain evidence="15">cv. PFS-1207/04</strain>
    </source>
</reference>
<name>A0ABQ7DSD0_BRACR</name>
<evidence type="ECO:0000259" key="13">
    <source>
        <dbReference type="Pfam" id="PF23598"/>
    </source>
</evidence>
<keyword evidence="6 12" id="KW-0732">Signal</keyword>
<gene>
    <name evidence="14" type="ORF">DY000_02035070</name>
</gene>
<evidence type="ECO:0000256" key="12">
    <source>
        <dbReference type="SAM" id="SignalP"/>
    </source>
</evidence>
<evidence type="ECO:0000256" key="9">
    <source>
        <dbReference type="ARBA" id="ARBA00023136"/>
    </source>
</evidence>